<name>A0A1H9EU56_9ACTN</name>
<evidence type="ECO:0000313" key="2">
    <source>
        <dbReference type="EMBL" id="SEQ29211.1"/>
    </source>
</evidence>
<protein>
    <submittedName>
        <fullName evidence="2">Uncharacterized protein</fullName>
    </submittedName>
</protein>
<proteinExistence type="predicted"/>
<dbReference type="EMBL" id="FOET01000005">
    <property type="protein sequence ID" value="SEQ29211.1"/>
    <property type="molecule type" value="Genomic_DNA"/>
</dbReference>
<reference evidence="2 3" key="1">
    <citation type="submission" date="2016-10" db="EMBL/GenBank/DDBJ databases">
        <authorList>
            <person name="de Groot N.N."/>
        </authorList>
    </citation>
    <scope>NUCLEOTIDE SEQUENCE [LARGE SCALE GENOMIC DNA]</scope>
    <source>
        <strain evidence="2 3">CGMCC 4.3519</strain>
    </source>
</reference>
<dbReference type="Proteomes" id="UP000199055">
    <property type="component" value="Unassembled WGS sequence"/>
</dbReference>
<gene>
    <name evidence="2" type="ORF">SAMN05216481_105304</name>
</gene>
<keyword evidence="3" id="KW-1185">Reference proteome</keyword>
<feature type="region of interest" description="Disordered" evidence="1">
    <location>
        <begin position="95"/>
        <end position="120"/>
    </location>
</feature>
<dbReference type="STRING" id="403935.SAMN05216481_105304"/>
<feature type="compositionally biased region" description="Polar residues" evidence="1">
    <location>
        <begin position="99"/>
        <end position="114"/>
    </location>
</feature>
<evidence type="ECO:0000313" key="3">
    <source>
        <dbReference type="Proteomes" id="UP000199055"/>
    </source>
</evidence>
<accession>A0A1H9EU56</accession>
<dbReference type="AlphaFoldDB" id="A0A1H9EU56"/>
<evidence type="ECO:0000256" key="1">
    <source>
        <dbReference type="SAM" id="MobiDB-lite"/>
    </source>
</evidence>
<sequence length="120" mass="12741">MSAKTKRGSRPVLHATTILALLAGSAYLTVELRKEEQAKAPAVQAVTDTPLVKSGAAQQTGRQTWERLKNPDRSVLRDESGQVLATFTDGSRTAALTGPSRTFTEPANTTSRVVTETGCG</sequence>
<organism evidence="2 3">
    <name type="scientific">Streptomyces radiopugnans</name>
    <dbReference type="NCBI Taxonomy" id="403935"/>
    <lineage>
        <taxon>Bacteria</taxon>
        <taxon>Bacillati</taxon>
        <taxon>Actinomycetota</taxon>
        <taxon>Actinomycetes</taxon>
        <taxon>Kitasatosporales</taxon>
        <taxon>Streptomycetaceae</taxon>
        <taxon>Streptomyces</taxon>
    </lineage>
</organism>